<organism evidence="1 2">
    <name type="scientific">Rhabditophanes sp. KR3021</name>
    <dbReference type="NCBI Taxonomy" id="114890"/>
    <lineage>
        <taxon>Eukaryota</taxon>
        <taxon>Metazoa</taxon>
        <taxon>Ecdysozoa</taxon>
        <taxon>Nematoda</taxon>
        <taxon>Chromadorea</taxon>
        <taxon>Rhabditida</taxon>
        <taxon>Tylenchina</taxon>
        <taxon>Panagrolaimomorpha</taxon>
        <taxon>Strongyloidoidea</taxon>
        <taxon>Alloionematidae</taxon>
        <taxon>Rhabditophanes</taxon>
    </lineage>
</organism>
<dbReference type="WBParaSite" id="RSKR_0000757100.1">
    <property type="protein sequence ID" value="RSKR_0000757100.1"/>
    <property type="gene ID" value="RSKR_0000757100"/>
</dbReference>
<sequence>MLNEGTTQSYIEFNKFVKSLATRLIQSIVQSRMGEKLNQDCSTCPQLTDWFNLKIDEIGEIATYLKKNVQLYPPKIDRINLEFFLYTCDHETLPLETWALYVDSSKIDNATNVQTELYHKMGNLLKSAISASRVLPAFRYYARNQSHDTFVILYRVSSGHCDTGCLGDNSKTHTLGELGSPYGSVCLDVHYRTKMELSIIHDSPHRNEVDEAAIVMEANTIEKDHNLDPHMNIVPRKGSVVVATSPMSEYANIYGTSPSSGDNFACQTPPREQTKFCLGHSHSSSEDSFSNFKPQDSISEEALASIIFSTSTTQISGNLFGHNLKPRTRHNSLPFENLLSDAYVHGSNKSNQHLPSLAEGTTLTASKSTLSLGLIKKQTAPPTLKHSSTIPCRVNSLCGSSPPKQLTGLRGQIIFRRGDKPIASSPLVDDVFVGSIEDDLKDTASNKEKMEESDESYVQIFPSHAPETLGDDLYDFVKEFKAAPDELPSFSPPDSAVLTNIILKMNNTQTEFEPTASYDNIQSFDMEARQAVLFGDFNTLKNSIDNKQISPNSADADDCTLLHWAAINNRLRIAKYLIDKNCTIDIIGGVLSSTPLQWAARQGHAKMVALLVKNGADPSLKNGEGFSAIHVAAQFGCTPVVAYLLAKGVPPDVRDDATMTPIMWAAYKTEDLDLLKMMVTMGANINLVDVPYGNTCLHWAVENGNRKAVEYLVTLNSDLTKMNKNRDTVLSIAKRKMDPNIIKIIEMAMRQKGLLKYTISQRFKENDKVVQQERCNMIVETFEDDNYCGNFCTTCLIIRPHRSKHCKYCNYCIVRFDHHCGWIGNCIGVTNHIYFITYLLLLIFNLCLFIVGSIYCVS</sequence>
<protein>
    <submittedName>
        <fullName evidence="2">Multifunctional fusion protein Palmitoyltransferase Autophagy-related protein 13</fullName>
    </submittedName>
</protein>
<proteinExistence type="predicted"/>
<accession>A0AC35U580</accession>
<dbReference type="Proteomes" id="UP000095286">
    <property type="component" value="Unplaced"/>
</dbReference>
<name>A0AC35U580_9BILA</name>
<evidence type="ECO:0000313" key="1">
    <source>
        <dbReference type="Proteomes" id="UP000095286"/>
    </source>
</evidence>
<reference evidence="2" key="1">
    <citation type="submission" date="2016-11" db="UniProtKB">
        <authorList>
            <consortium name="WormBaseParasite"/>
        </authorList>
    </citation>
    <scope>IDENTIFICATION</scope>
    <source>
        <strain evidence="2">KR3021</strain>
    </source>
</reference>
<evidence type="ECO:0000313" key="2">
    <source>
        <dbReference type="WBParaSite" id="RSKR_0000757100.1"/>
    </source>
</evidence>